<dbReference type="Proteomes" id="UP001176941">
    <property type="component" value="Chromosome 28"/>
</dbReference>
<reference evidence="1" key="1">
    <citation type="submission" date="2023-04" db="EMBL/GenBank/DDBJ databases">
        <authorList>
            <consortium name="ELIXIR-Norway"/>
        </authorList>
    </citation>
    <scope>NUCLEOTIDE SEQUENCE [LARGE SCALE GENOMIC DNA]</scope>
</reference>
<accession>A0ABN8Z5V2</accession>
<sequence length="102" mass="11829">MIPSSHCLMQTFFSLCPEGGSRPHSLPFLLFPHSFRMYIFLFNPSVSRRKYSRNFQAYRLLSAGPERGSSWPLDRLWELPGSSLDSSFWKDLCPKLLSPCRL</sequence>
<proteinExistence type="predicted"/>
<protein>
    <submittedName>
        <fullName evidence="1">Uncharacterized protein</fullName>
    </submittedName>
</protein>
<gene>
    <name evidence="1" type="ORF">MRATA1EN1_LOCUS17935</name>
</gene>
<keyword evidence="2" id="KW-1185">Reference proteome</keyword>
<organism evidence="1 2">
    <name type="scientific">Rangifer tarandus platyrhynchus</name>
    <name type="common">Svalbard reindeer</name>
    <dbReference type="NCBI Taxonomy" id="3082113"/>
    <lineage>
        <taxon>Eukaryota</taxon>
        <taxon>Metazoa</taxon>
        <taxon>Chordata</taxon>
        <taxon>Craniata</taxon>
        <taxon>Vertebrata</taxon>
        <taxon>Euteleostomi</taxon>
        <taxon>Mammalia</taxon>
        <taxon>Eutheria</taxon>
        <taxon>Laurasiatheria</taxon>
        <taxon>Artiodactyla</taxon>
        <taxon>Ruminantia</taxon>
        <taxon>Pecora</taxon>
        <taxon>Cervidae</taxon>
        <taxon>Odocoileinae</taxon>
        <taxon>Rangifer</taxon>
    </lineage>
</organism>
<evidence type="ECO:0000313" key="1">
    <source>
        <dbReference type="EMBL" id="CAI9168973.1"/>
    </source>
</evidence>
<name>A0ABN8Z5V2_RANTA</name>
<evidence type="ECO:0000313" key="2">
    <source>
        <dbReference type="Proteomes" id="UP001176941"/>
    </source>
</evidence>
<dbReference type="EMBL" id="OX459964">
    <property type="protein sequence ID" value="CAI9168973.1"/>
    <property type="molecule type" value="Genomic_DNA"/>
</dbReference>